<sequence>MILFSLPFQDLIYTVAENSENSAVSFIDFNGQNQVNFYGQIKNTESKLDVFNNFSVKDLPEFKNEDSIINESEYLAKVTDVIDFIHENELKKLVFSRRKLINFKEIKLVESFKNLRQNFPNALSYLFIKDETCWIGAFSEILGKYNKKTGIFETMSVAGTLPLSETWTNKEIEEQKTVTNYISDILKKYSENVHQSETKDHISGNIKHLKTEFSLKIKPENIENIIAELHPTPAVCGIPKEICKTAIQNFENSNRELYAGYIKIETDEFLYYFVNLRCAKIYKESAILFVGGGITKDSNPQKEWRETELKAEAIAKNLVLL</sequence>
<feature type="domain" description="Chorismate-utilising enzyme C-terminal" evidence="1">
    <location>
        <begin position="71"/>
        <end position="310"/>
    </location>
</feature>
<dbReference type="Pfam" id="PF00425">
    <property type="entry name" value="Chorismate_bind"/>
    <property type="match status" value="1"/>
</dbReference>
<dbReference type="InterPro" id="IPR005801">
    <property type="entry name" value="ADC_synthase"/>
</dbReference>
<keyword evidence="3" id="KW-1185">Reference proteome</keyword>
<dbReference type="EMBL" id="JABSNO010000013">
    <property type="protein sequence ID" value="NRS92866.1"/>
    <property type="molecule type" value="Genomic_DNA"/>
</dbReference>
<dbReference type="Gene3D" id="3.60.120.10">
    <property type="entry name" value="Anthranilate synthase"/>
    <property type="match status" value="1"/>
</dbReference>
<dbReference type="EC" id="5.4.4.2" evidence="2"/>
<dbReference type="PANTHER" id="PTHR42839">
    <property type="entry name" value="ISOCHORISMATE SYNTHASE ENTC"/>
    <property type="match status" value="1"/>
</dbReference>
<organism evidence="2 3">
    <name type="scientific">Frigoriflavimonas asaccharolytica</name>
    <dbReference type="NCBI Taxonomy" id="2735899"/>
    <lineage>
        <taxon>Bacteria</taxon>
        <taxon>Pseudomonadati</taxon>
        <taxon>Bacteroidota</taxon>
        <taxon>Flavobacteriia</taxon>
        <taxon>Flavobacteriales</taxon>
        <taxon>Weeksellaceae</taxon>
        <taxon>Frigoriflavimonas</taxon>
    </lineage>
</organism>
<dbReference type="InterPro" id="IPR015890">
    <property type="entry name" value="Chorismate_C"/>
</dbReference>
<dbReference type="GO" id="GO:0008909">
    <property type="term" value="F:isochorismate synthase activity"/>
    <property type="evidence" value="ECO:0007669"/>
    <property type="project" value="UniProtKB-EC"/>
</dbReference>
<comment type="caution">
    <text evidence="2">The sequence shown here is derived from an EMBL/GenBank/DDBJ whole genome shotgun (WGS) entry which is preliminary data.</text>
</comment>
<name>A0A8J8K8R4_9FLAO</name>
<keyword evidence="2" id="KW-0413">Isomerase</keyword>
<evidence type="ECO:0000313" key="3">
    <source>
        <dbReference type="Proteomes" id="UP000610746"/>
    </source>
</evidence>
<dbReference type="PANTHER" id="PTHR42839:SF2">
    <property type="entry name" value="ISOCHORISMATE SYNTHASE ENTC"/>
    <property type="match status" value="1"/>
</dbReference>
<evidence type="ECO:0000313" key="2">
    <source>
        <dbReference type="EMBL" id="NRS92866.1"/>
    </source>
</evidence>
<protein>
    <submittedName>
        <fullName evidence="2">Isochorismate synthase</fullName>
        <ecNumber evidence="2">5.4.4.2</ecNumber>
    </submittedName>
</protein>
<dbReference type="SUPFAM" id="SSF56322">
    <property type="entry name" value="ADC synthase"/>
    <property type="match status" value="1"/>
</dbReference>
<dbReference type="RefSeq" id="WP_173779451.1">
    <property type="nucleotide sequence ID" value="NZ_JABSNO010000013.1"/>
</dbReference>
<evidence type="ECO:0000259" key="1">
    <source>
        <dbReference type="Pfam" id="PF00425"/>
    </source>
</evidence>
<gene>
    <name evidence="2" type="ORF">HNQ03_001947</name>
</gene>
<accession>A0A8J8K8R4</accession>
<reference evidence="2" key="1">
    <citation type="submission" date="2020-05" db="EMBL/GenBank/DDBJ databases">
        <title>Genomic Encyclopedia of Type Strains, Phase IV (KMG-V): Genome sequencing to study the core and pangenomes of soil and plant-associated prokaryotes.</title>
        <authorList>
            <person name="Whitman W."/>
        </authorList>
    </citation>
    <scope>NUCLEOTIDE SEQUENCE</scope>
    <source>
        <strain evidence="2">16F</strain>
    </source>
</reference>
<proteinExistence type="predicted"/>
<dbReference type="AlphaFoldDB" id="A0A8J8K8R4"/>
<dbReference type="Proteomes" id="UP000610746">
    <property type="component" value="Unassembled WGS sequence"/>
</dbReference>